<dbReference type="Gene3D" id="1.10.10.10">
    <property type="entry name" value="Winged helix-like DNA-binding domain superfamily/Winged helix DNA-binding domain"/>
    <property type="match status" value="1"/>
</dbReference>
<dbReference type="EMBL" id="VDMA02000019">
    <property type="protein sequence ID" value="KAB8181061.1"/>
    <property type="molecule type" value="Genomic_DNA"/>
</dbReference>
<dbReference type="GO" id="GO:0003677">
    <property type="term" value="F:DNA binding"/>
    <property type="evidence" value="ECO:0007669"/>
    <property type="project" value="UniProtKB-KW"/>
</dbReference>
<dbReference type="PROSITE" id="PS50931">
    <property type="entry name" value="HTH_LYSR"/>
    <property type="match status" value="1"/>
</dbReference>
<dbReference type="Proteomes" id="UP000313066">
    <property type="component" value="Unassembled WGS sequence"/>
</dbReference>
<sequence>MMERRDIEIFLTLAEELHFARTAERLGVSGARVSQTIKQLERRFGVALFQRTSRQVALTPVGSALREDVQAGYQRIQEGIAKAVAAGRGFSGILRVGFSSPLVGEAIMAAAEVFRTRHPECEVRIREVHLSDAFGALRAGELDVQITELPVREADLSSGPVLLRDEPMLAVSSRHPFARRDSVTVEDLTRDTVLVPTDAPEYLLDALIPAQAPSGRPIQRTQATTSRQESLTLVSGGAGMAVVGTQATRYHARPDIVYVPIADLPPIEYGPVWPVGAQTSRVRAFVTLLRTQLDR</sequence>
<dbReference type="GO" id="GO:0032993">
    <property type="term" value="C:protein-DNA complex"/>
    <property type="evidence" value="ECO:0007669"/>
    <property type="project" value="TreeGrafter"/>
</dbReference>
<reference evidence="6 7" key="1">
    <citation type="submission" date="2019-10" db="EMBL/GenBank/DDBJ databases">
        <title>Nonomuraea sp. nov., isolated from Phyllanthus amarus.</title>
        <authorList>
            <person name="Klykleung N."/>
            <person name="Tanasupawat S."/>
        </authorList>
    </citation>
    <scope>NUCLEOTIDE SEQUENCE [LARGE SCALE GENOMIC DNA]</scope>
    <source>
        <strain evidence="6 7">CR1-09</strain>
    </source>
</reference>
<keyword evidence="7" id="KW-1185">Reference proteome</keyword>
<comment type="similarity">
    <text evidence="1">Belongs to the LysR transcriptional regulatory family.</text>
</comment>
<dbReference type="CDD" id="cd08414">
    <property type="entry name" value="PBP2_LTTR_aromatics_like"/>
    <property type="match status" value="1"/>
</dbReference>
<dbReference type="PANTHER" id="PTHR30346">
    <property type="entry name" value="TRANSCRIPTIONAL DUAL REGULATOR HCAR-RELATED"/>
    <property type="match status" value="1"/>
</dbReference>
<protein>
    <submittedName>
        <fullName evidence="6">LysR family transcriptional regulator</fullName>
    </submittedName>
</protein>
<keyword evidence="4" id="KW-0804">Transcription</keyword>
<evidence type="ECO:0000256" key="1">
    <source>
        <dbReference type="ARBA" id="ARBA00009437"/>
    </source>
</evidence>
<comment type="caution">
    <text evidence="6">The sequence shown here is derived from an EMBL/GenBank/DDBJ whole genome shotgun (WGS) entry which is preliminary data.</text>
</comment>
<dbReference type="GO" id="GO:0003700">
    <property type="term" value="F:DNA-binding transcription factor activity"/>
    <property type="evidence" value="ECO:0007669"/>
    <property type="project" value="InterPro"/>
</dbReference>
<dbReference type="Gene3D" id="3.40.190.10">
    <property type="entry name" value="Periplasmic binding protein-like II"/>
    <property type="match status" value="2"/>
</dbReference>
<dbReference type="InterPro" id="IPR036388">
    <property type="entry name" value="WH-like_DNA-bd_sf"/>
</dbReference>
<dbReference type="PANTHER" id="PTHR30346:SF0">
    <property type="entry name" value="HCA OPERON TRANSCRIPTIONAL ACTIVATOR HCAR"/>
    <property type="match status" value="1"/>
</dbReference>
<dbReference type="AlphaFoldDB" id="A0A5N6BJ25"/>
<dbReference type="InterPro" id="IPR005119">
    <property type="entry name" value="LysR_subst-bd"/>
</dbReference>
<feature type="domain" description="HTH lysR-type" evidence="5">
    <location>
        <begin position="2"/>
        <end position="59"/>
    </location>
</feature>
<dbReference type="FunFam" id="1.10.10.10:FF:000001">
    <property type="entry name" value="LysR family transcriptional regulator"/>
    <property type="match status" value="1"/>
</dbReference>
<dbReference type="InterPro" id="IPR036390">
    <property type="entry name" value="WH_DNA-bd_sf"/>
</dbReference>
<evidence type="ECO:0000256" key="3">
    <source>
        <dbReference type="ARBA" id="ARBA00023125"/>
    </source>
</evidence>
<proteinExistence type="inferred from homology"/>
<keyword evidence="3" id="KW-0238">DNA-binding</keyword>
<evidence type="ECO:0000313" key="7">
    <source>
        <dbReference type="Proteomes" id="UP000313066"/>
    </source>
</evidence>
<dbReference type="SUPFAM" id="SSF46785">
    <property type="entry name" value="Winged helix' DNA-binding domain"/>
    <property type="match status" value="1"/>
</dbReference>
<evidence type="ECO:0000256" key="4">
    <source>
        <dbReference type="ARBA" id="ARBA00023163"/>
    </source>
</evidence>
<keyword evidence="2" id="KW-0805">Transcription regulation</keyword>
<dbReference type="SUPFAM" id="SSF53850">
    <property type="entry name" value="Periplasmic binding protein-like II"/>
    <property type="match status" value="1"/>
</dbReference>
<evidence type="ECO:0000313" key="6">
    <source>
        <dbReference type="EMBL" id="KAB8181061.1"/>
    </source>
</evidence>
<name>A0A5N6BJ25_9ACTN</name>
<organism evidence="6 7">
    <name type="scientific">Microbispora catharanthi</name>
    <dbReference type="NCBI Taxonomy" id="1712871"/>
    <lineage>
        <taxon>Bacteria</taxon>
        <taxon>Bacillati</taxon>
        <taxon>Actinomycetota</taxon>
        <taxon>Actinomycetes</taxon>
        <taxon>Streptosporangiales</taxon>
        <taxon>Streptosporangiaceae</taxon>
        <taxon>Microbispora</taxon>
    </lineage>
</organism>
<accession>A0A5N6BJ25</accession>
<dbReference type="Pfam" id="PF03466">
    <property type="entry name" value="LysR_substrate"/>
    <property type="match status" value="1"/>
</dbReference>
<evidence type="ECO:0000259" key="5">
    <source>
        <dbReference type="PROSITE" id="PS50931"/>
    </source>
</evidence>
<dbReference type="Pfam" id="PF00126">
    <property type="entry name" value="HTH_1"/>
    <property type="match status" value="1"/>
</dbReference>
<gene>
    <name evidence="6" type="ORF">FH610_030860</name>
</gene>
<dbReference type="InterPro" id="IPR000847">
    <property type="entry name" value="LysR_HTH_N"/>
</dbReference>
<evidence type="ECO:0000256" key="2">
    <source>
        <dbReference type="ARBA" id="ARBA00023015"/>
    </source>
</evidence>